<evidence type="ECO:0000313" key="2">
    <source>
        <dbReference type="EMBL" id="GAB1220993.1"/>
    </source>
</evidence>
<dbReference type="EMBL" id="BAAFRS010000061">
    <property type="protein sequence ID" value="GAB1220993.1"/>
    <property type="molecule type" value="Genomic_DNA"/>
</dbReference>
<gene>
    <name evidence="2" type="ORF">ENUP19_0061G0156</name>
</gene>
<dbReference type="Proteomes" id="UP001628156">
    <property type="component" value="Unassembled WGS sequence"/>
</dbReference>
<reference evidence="2 3" key="1">
    <citation type="journal article" date="2019" name="PLoS Negl. Trop. Dis.">
        <title>Whole genome sequencing of Entamoeba nuttalli reveals mammalian host-related molecular signatures and a novel octapeptide-repeat surface protein.</title>
        <authorList>
            <person name="Tanaka M."/>
            <person name="Makiuchi T."/>
            <person name="Komiyama T."/>
            <person name="Shiina T."/>
            <person name="Osaki K."/>
            <person name="Tachibana H."/>
        </authorList>
    </citation>
    <scope>NUCLEOTIDE SEQUENCE [LARGE SCALE GENOMIC DNA]</scope>
    <source>
        <strain evidence="2 3">P19-061405</strain>
    </source>
</reference>
<name>A0ABQ0DDS1_9EUKA</name>
<protein>
    <submittedName>
        <fullName evidence="2">Uncharacterized protein</fullName>
    </submittedName>
</protein>
<organism evidence="2 3">
    <name type="scientific">Entamoeba nuttalli</name>
    <dbReference type="NCBI Taxonomy" id="412467"/>
    <lineage>
        <taxon>Eukaryota</taxon>
        <taxon>Amoebozoa</taxon>
        <taxon>Evosea</taxon>
        <taxon>Archamoebae</taxon>
        <taxon>Mastigamoebida</taxon>
        <taxon>Entamoebidae</taxon>
        <taxon>Entamoeba</taxon>
    </lineage>
</organism>
<proteinExistence type="predicted"/>
<comment type="caution">
    <text evidence="2">The sequence shown here is derived from an EMBL/GenBank/DDBJ whole genome shotgun (WGS) entry which is preliminary data.</text>
</comment>
<keyword evidence="3" id="KW-1185">Reference proteome</keyword>
<evidence type="ECO:0000256" key="1">
    <source>
        <dbReference type="SAM" id="MobiDB-lite"/>
    </source>
</evidence>
<feature type="region of interest" description="Disordered" evidence="1">
    <location>
        <begin position="51"/>
        <end position="99"/>
    </location>
</feature>
<accession>A0ABQ0DDS1</accession>
<feature type="region of interest" description="Disordered" evidence="1">
    <location>
        <begin position="1"/>
        <end position="28"/>
    </location>
</feature>
<feature type="compositionally biased region" description="Basic and acidic residues" evidence="1">
    <location>
        <begin position="73"/>
        <end position="95"/>
    </location>
</feature>
<sequence length="198" mass="22999">MKSKKPITTPKHLSDNPLNKKSFETIPYRFSESGNIRESLYSMGKDFHGYSMSFPGRKNSGGLSDDDYDESDSDCHNETDEEHPDLSSDDERTTEDNDETELIITEENYEEIVDRLKQMVLNQIISQHQNEQTKLRKRFIECCSIINKEKDDIIHDMELFGLGSLDKDKINDTLSCLENTINDLQRNFEDKKYISTIN</sequence>
<evidence type="ECO:0000313" key="3">
    <source>
        <dbReference type="Proteomes" id="UP001628156"/>
    </source>
</evidence>